<keyword evidence="2" id="KW-0507">mRNA processing</keyword>
<dbReference type="GO" id="GO:0005634">
    <property type="term" value="C:nucleus"/>
    <property type="evidence" value="ECO:0007669"/>
    <property type="project" value="UniProtKB-SubCell"/>
</dbReference>
<evidence type="ECO:0000256" key="5">
    <source>
        <dbReference type="ARBA" id="ARBA00023242"/>
    </source>
</evidence>
<evidence type="ECO:0000313" key="9">
    <source>
        <dbReference type="Proteomes" id="UP000823749"/>
    </source>
</evidence>
<dbReference type="Pfam" id="PF00076">
    <property type="entry name" value="RRM_1"/>
    <property type="match status" value="1"/>
</dbReference>
<gene>
    <name evidence="8" type="ORF">RHGRI_011472</name>
</gene>
<evidence type="ECO:0000256" key="3">
    <source>
        <dbReference type="ARBA" id="ARBA00022884"/>
    </source>
</evidence>
<sequence length="304" mass="34468">MKGKDRDGGGWIPVIKNHKVQAKTGGRSQETYTLFVDNIPENQGIQWLQRTFNKFEVVKDAFIPWKRSKRTRNRFGFVRYDCQASASMAVSRLNGVWVEDKKLFVKGACFGRFEKMKEPRVEERREQGFKNRDGLSQQVGQGANLKEGQSGQGWFSKDPGRSFVQVVNRESSKTPSPNVTIQINPVGNGWLFRSAVAVMHRVVPLMTLKVSFGLETDKVAQFRALGGRSVLITFQSQEVRDELIKGPWMKRWFEVVKPWSGEPVSHERFVWLGCQGLPLMPGIIPLSNESGKFGVVSSQCMRTP</sequence>
<evidence type="ECO:0000256" key="6">
    <source>
        <dbReference type="PROSITE-ProRule" id="PRU00176"/>
    </source>
</evidence>
<dbReference type="Gene3D" id="3.30.70.330">
    <property type="match status" value="1"/>
</dbReference>
<evidence type="ECO:0000256" key="1">
    <source>
        <dbReference type="ARBA" id="ARBA00004123"/>
    </source>
</evidence>
<dbReference type="GO" id="GO:0008380">
    <property type="term" value="P:RNA splicing"/>
    <property type="evidence" value="ECO:0007669"/>
    <property type="project" value="UniProtKB-KW"/>
</dbReference>
<dbReference type="PROSITE" id="PS50102">
    <property type="entry name" value="RRM"/>
    <property type="match status" value="1"/>
</dbReference>
<keyword evidence="4" id="KW-0508">mRNA splicing</keyword>
<dbReference type="SMART" id="SM00360">
    <property type="entry name" value="RRM"/>
    <property type="match status" value="1"/>
</dbReference>
<comment type="caution">
    <text evidence="8">The sequence shown here is derived from an EMBL/GenBank/DDBJ whole genome shotgun (WGS) entry which is preliminary data.</text>
</comment>
<evidence type="ECO:0000256" key="2">
    <source>
        <dbReference type="ARBA" id="ARBA00022664"/>
    </source>
</evidence>
<protein>
    <recommendedName>
        <fullName evidence="7">RRM domain-containing protein</fullName>
    </recommendedName>
</protein>
<evidence type="ECO:0000256" key="4">
    <source>
        <dbReference type="ARBA" id="ARBA00023187"/>
    </source>
</evidence>
<proteinExistence type="predicted"/>
<dbReference type="Proteomes" id="UP000823749">
    <property type="component" value="Chromosome 4"/>
</dbReference>
<dbReference type="PANTHER" id="PTHR48028">
    <property type="entry name" value="GLYCINE-RICH RNA-BINDING PROTEIN RZ1A"/>
    <property type="match status" value="1"/>
</dbReference>
<dbReference type="PANTHER" id="PTHR48028:SF4">
    <property type="entry name" value="SC35-LIKE SPLICING FACTOR"/>
    <property type="match status" value="1"/>
</dbReference>
<dbReference type="GO" id="GO:0006397">
    <property type="term" value="P:mRNA processing"/>
    <property type="evidence" value="ECO:0007669"/>
    <property type="project" value="UniProtKB-KW"/>
</dbReference>
<dbReference type="AlphaFoldDB" id="A0AAV6KND5"/>
<comment type="subcellular location">
    <subcellularLocation>
        <location evidence="1">Nucleus</location>
    </subcellularLocation>
</comment>
<dbReference type="CDD" id="cd00590">
    <property type="entry name" value="RRM_SF"/>
    <property type="match status" value="1"/>
</dbReference>
<evidence type="ECO:0000259" key="7">
    <source>
        <dbReference type="PROSITE" id="PS50102"/>
    </source>
</evidence>
<dbReference type="InterPro" id="IPR000504">
    <property type="entry name" value="RRM_dom"/>
</dbReference>
<dbReference type="InterPro" id="IPR051106">
    <property type="entry name" value="RNA-bind/splicing_reg"/>
</dbReference>
<dbReference type="InterPro" id="IPR035979">
    <property type="entry name" value="RBD_domain_sf"/>
</dbReference>
<dbReference type="EMBL" id="JACTNZ010000004">
    <property type="protein sequence ID" value="KAG5553593.1"/>
    <property type="molecule type" value="Genomic_DNA"/>
</dbReference>
<dbReference type="GO" id="GO:0003723">
    <property type="term" value="F:RNA binding"/>
    <property type="evidence" value="ECO:0007669"/>
    <property type="project" value="UniProtKB-UniRule"/>
</dbReference>
<feature type="domain" description="RRM" evidence="7">
    <location>
        <begin position="32"/>
        <end position="110"/>
    </location>
</feature>
<keyword evidence="9" id="KW-1185">Reference proteome</keyword>
<accession>A0AAV6KND5</accession>
<evidence type="ECO:0000313" key="8">
    <source>
        <dbReference type="EMBL" id="KAG5553593.1"/>
    </source>
</evidence>
<keyword evidence="3 6" id="KW-0694">RNA-binding</keyword>
<dbReference type="InterPro" id="IPR012677">
    <property type="entry name" value="Nucleotide-bd_a/b_plait_sf"/>
</dbReference>
<name>A0AAV6KND5_9ERIC</name>
<dbReference type="SUPFAM" id="SSF54928">
    <property type="entry name" value="RNA-binding domain, RBD"/>
    <property type="match status" value="1"/>
</dbReference>
<organism evidence="8 9">
    <name type="scientific">Rhododendron griersonianum</name>
    <dbReference type="NCBI Taxonomy" id="479676"/>
    <lineage>
        <taxon>Eukaryota</taxon>
        <taxon>Viridiplantae</taxon>
        <taxon>Streptophyta</taxon>
        <taxon>Embryophyta</taxon>
        <taxon>Tracheophyta</taxon>
        <taxon>Spermatophyta</taxon>
        <taxon>Magnoliopsida</taxon>
        <taxon>eudicotyledons</taxon>
        <taxon>Gunneridae</taxon>
        <taxon>Pentapetalae</taxon>
        <taxon>asterids</taxon>
        <taxon>Ericales</taxon>
        <taxon>Ericaceae</taxon>
        <taxon>Ericoideae</taxon>
        <taxon>Rhodoreae</taxon>
        <taxon>Rhododendron</taxon>
    </lineage>
</organism>
<reference evidence="8" key="1">
    <citation type="submission" date="2020-08" db="EMBL/GenBank/DDBJ databases">
        <title>Plant Genome Project.</title>
        <authorList>
            <person name="Zhang R.-G."/>
        </authorList>
    </citation>
    <scope>NUCLEOTIDE SEQUENCE</scope>
    <source>
        <strain evidence="8">WSP0</strain>
        <tissue evidence="8">Leaf</tissue>
    </source>
</reference>
<keyword evidence="5" id="KW-0539">Nucleus</keyword>